<dbReference type="AlphaFoldDB" id="A0A2M4DBN0"/>
<organism evidence="1">
    <name type="scientific">Anopheles darlingi</name>
    <name type="common">Mosquito</name>
    <dbReference type="NCBI Taxonomy" id="43151"/>
    <lineage>
        <taxon>Eukaryota</taxon>
        <taxon>Metazoa</taxon>
        <taxon>Ecdysozoa</taxon>
        <taxon>Arthropoda</taxon>
        <taxon>Hexapoda</taxon>
        <taxon>Insecta</taxon>
        <taxon>Pterygota</taxon>
        <taxon>Neoptera</taxon>
        <taxon>Endopterygota</taxon>
        <taxon>Diptera</taxon>
        <taxon>Nematocera</taxon>
        <taxon>Culicoidea</taxon>
        <taxon>Culicidae</taxon>
        <taxon>Anophelinae</taxon>
        <taxon>Anopheles</taxon>
    </lineage>
</organism>
<sequence>MQLFKLVPHQVHRFLGILFAGLSSVRTFPRILNFRLQRLYCILVTLRNLHSLRDSPGGRCNLILHLPNSILLLDQLLA</sequence>
<reference evidence="1" key="1">
    <citation type="submission" date="2018-01" db="EMBL/GenBank/DDBJ databases">
        <title>An insight into the sialome of Amazonian anophelines.</title>
        <authorList>
            <person name="Ribeiro J.M."/>
            <person name="Scarpassa V."/>
            <person name="Calvo E."/>
        </authorList>
    </citation>
    <scope>NUCLEOTIDE SEQUENCE</scope>
</reference>
<protein>
    <submittedName>
        <fullName evidence="1">Putative secreted protein</fullName>
    </submittedName>
</protein>
<name>A0A2M4DBN0_ANODA</name>
<accession>A0A2M4DBN0</accession>
<evidence type="ECO:0000313" key="1">
    <source>
        <dbReference type="EMBL" id="MBW74967.1"/>
    </source>
</evidence>
<proteinExistence type="predicted"/>
<dbReference type="EMBL" id="GGFL01010789">
    <property type="protein sequence ID" value="MBW74967.1"/>
    <property type="molecule type" value="Transcribed_RNA"/>
</dbReference>